<name>A0A6C0EJM3_9ZZZZ</name>
<proteinExistence type="predicted"/>
<reference evidence="1" key="1">
    <citation type="journal article" date="2020" name="Nature">
        <title>Giant virus diversity and host interactions through global metagenomics.</title>
        <authorList>
            <person name="Schulz F."/>
            <person name="Roux S."/>
            <person name="Paez-Espino D."/>
            <person name="Jungbluth S."/>
            <person name="Walsh D.A."/>
            <person name="Denef V.J."/>
            <person name="McMahon K.D."/>
            <person name="Konstantinidis K.T."/>
            <person name="Eloe-Fadrosh E.A."/>
            <person name="Kyrpides N.C."/>
            <person name="Woyke T."/>
        </authorList>
    </citation>
    <scope>NUCLEOTIDE SEQUENCE</scope>
    <source>
        <strain evidence="1">GVMAG-M-3300005589-24</strain>
    </source>
</reference>
<sequence>MNSESLKFELVQKCQSTFSSDFCPLEFDLKTVLPEAELISCIDQSNIVYHGKECSFSFKQLYRYKGFCIIYRADGEGEDTDMYGIEAYVLPIQLGAPKMSGKQLSQLFWSRSLHVMREEDFDNDRYLTGTESIDDIATFFAKFYHSCPAPFLEYCGSIFEKCCN</sequence>
<evidence type="ECO:0000313" key="1">
    <source>
        <dbReference type="EMBL" id="QHT29374.1"/>
    </source>
</evidence>
<organism evidence="1">
    <name type="scientific">viral metagenome</name>
    <dbReference type="NCBI Taxonomy" id="1070528"/>
    <lineage>
        <taxon>unclassified sequences</taxon>
        <taxon>metagenomes</taxon>
        <taxon>organismal metagenomes</taxon>
    </lineage>
</organism>
<accession>A0A6C0EJM3</accession>
<dbReference type="AlphaFoldDB" id="A0A6C0EJM3"/>
<dbReference type="EMBL" id="MN738876">
    <property type="protein sequence ID" value="QHT29374.1"/>
    <property type="molecule type" value="Genomic_DNA"/>
</dbReference>
<protein>
    <submittedName>
        <fullName evidence="1">Uncharacterized protein</fullName>
    </submittedName>
</protein>